<evidence type="ECO:0000256" key="1">
    <source>
        <dbReference type="SAM" id="Phobius"/>
    </source>
</evidence>
<accession>A0A2M7X383</accession>
<feature type="transmembrane region" description="Helical" evidence="1">
    <location>
        <begin position="141"/>
        <end position="161"/>
    </location>
</feature>
<evidence type="ECO:0000313" key="3">
    <source>
        <dbReference type="Proteomes" id="UP000230683"/>
    </source>
</evidence>
<feature type="transmembrane region" description="Helical" evidence="1">
    <location>
        <begin position="116"/>
        <end position="135"/>
    </location>
</feature>
<organism evidence="2 3">
    <name type="scientific">candidate division WWE3 bacterium CG_4_9_14_3_um_filter_34_6</name>
    <dbReference type="NCBI Taxonomy" id="1975079"/>
    <lineage>
        <taxon>Bacteria</taxon>
        <taxon>Katanobacteria</taxon>
    </lineage>
</organism>
<keyword evidence="1" id="KW-0472">Membrane</keyword>
<dbReference type="EMBL" id="PFWY01000087">
    <property type="protein sequence ID" value="PJA40600.1"/>
    <property type="molecule type" value="Genomic_DNA"/>
</dbReference>
<evidence type="ECO:0000313" key="2">
    <source>
        <dbReference type="EMBL" id="PJA40600.1"/>
    </source>
</evidence>
<sequence>MFAKTLVKLIDYAIFPAVLIVATKIAGIAFFSQYFDTAYQVEGARLVFNNVQDFISVNSYSSLFMFFAVIAGLLWVTIKARLFHDTHISPSFSAKLFGMNLNDLIHTTETIYSQSFIWLSYAWIISIVFGVQSYYGLAEWWIFYISLISAVLATALLVLDIETEFKKDEKIVGDGLTPSGKVMKFAEEVLSI</sequence>
<proteinExistence type="predicted"/>
<feature type="transmembrane region" description="Helical" evidence="1">
    <location>
        <begin position="12"/>
        <end position="35"/>
    </location>
</feature>
<dbReference type="Proteomes" id="UP000230683">
    <property type="component" value="Unassembled WGS sequence"/>
</dbReference>
<name>A0A2M7X383_UNCKA</name>
<keyword evidence="1" id="KW-0812">Transmembrane</keyword>
<reference evidence="3" key="1">
    <citation type="submission" date="2017-09" db="EMBL/GenBank/DDBJ databases">
        <title>Depth-based differentiation of microbial function through sediment-hosted aquifers and enrichment of novel symbionts in the deep terrestrial subsurface.</title>
        <authorList>
            <person name="Probst A.J."/>
            <person name="Ladd B."/>
            <person name="Jarett J.K."/>
            <person name="Geller-Mcgrath D.E."/>
            <person name="Sieber C.M.K."/>
            <person name="Emerson J.B."/>
            <person name="Anantharaman K."/>
            <person name="Thomas B.C."/>
            <person name="Malmstrom R."/>
            <person name="Stieglmeier M."/>
            <person name="Klingl A."/>
            <person name="Woyke T."/>
            <person name="Ryan C.M."/>
            <person name="Banfield J.F."/>
        </authorList>
    </citation>
    <scope>NUCLEOTIDE SEQUENCE [LARGE SCALE GENOMIC DNA]</scope>
</reference>
<protein>
    <submittedName>
        <fullName evidence="2">Uncharacterized protein</fullName>
    </submittedName>
</protein>
<gene>
    <name evidence="2" type="ORF">CO178_01960</name>
</gene>
<dbReference type="AlphaFoldDB" id="A0A2M7X383"/>
<feature type="transmembrane region" description="Helical" evidence="1">
    <location>
        <begin position="55"/>
        <end position="78"/>
    </location>
</feature>
<comment type="caution">
    <text evidence="2">The sequence shown here is derived from an EMBL/GenBank/DDBJ whole genome shotgun (WGS) entry which is preliminary data.</text>
</comment>
<keyword evidence="1" id="KW-1133">Transmembrane helix</keyword>